<name>A0A4R5VWB4_9BURK</name>
<dbReference type="Proteomes" id="UP000294829">
    <property type="component" value="Unassembled WGS sequence"/>
</dbReference>
<dbReference type="InterPro" id="IPR046787">
    <property type="entry name" value="DnaT_2"/>
</dbReference>
<protein>
    <recommendedName>
        <fullName evidence="1">Putative DnaT-like domain-containing protein</fullName>
    </recommendedName>
</protein>
<sequence>MGFEVETGNASPTANSYVAIADADAYHTLYQNLDWATDGSIPDATKQLALMHASKACDLLFGQQYLSMPATSAQAMLFPRFTFVVNQRQLISSTTIPPQLKNAVCELALLYLDGTDIYPTPNTTAQVQSESIKVGDITNNTTFAHAPNVEQFTGFWHVEMLLTPIMKGRGIANNSNAFGH</sequence>
<gene>
    <name evidence="2" type="ORF">E2I14_15215</name>
</gene>
<dbReference type="Pfam" id="PF20557">
    <property type="entry name" value="DnaT_2"/>
    <property type="match status" value="1"/>
</dbReference>
<proteinExistence type="predicted"/>
<dbReference type="EMBL" id="SMYL01000009">
    <property type="protein sequence ID" value="TDK63548.1"/>
    <property type="molecule type" value="Genomic_DNA"/>
</dbReference>
<organism evidence="2 3">
    <name type="scientific">Sapientia aquatica</name>
    <dbReference type="NCBI Taxonomy" id="1549640"/>
    <lineage>
        <taxon>Bacteria</taxon>
        <taxon>Pseudomonadati</taxon>
        <taxon>Pseudomonadota</taxon>
        <taxon>Betaproteobacteria</taxon>
        <taxon>Burkholderiales</taxon>
        <taxon>Oxalobacteraceae</taxon>
        <taxon>Sapientia</taxon>
    </lineage>
</organism>
<evidence type="ECO:0000313" key="2">
    <source>
        <dbReference type="EMBL" id="TDK63548.1"/>
    </source>
</evidence>
<feature type="domain" description="Putative DnaT-like" evidence="1">
    <location>
        <begin position="1"/>
        <end position="172"/>
    </location>
</feature>
<evidence type="ECO:0000259" key="1">
    <source>
        <dbReference type="Pfam" id="PF20557"/>
    </source>
</evidence>
<keyword evidence="3" id="KW-1185">Reference proteome</keyword>
<evidence type="ECO:0000313" key="3">
    <source>
        <dbReference type="Proteomes" id="UP000294829"/>
    </source>
</evidence>
<dbReference type="RefSeq" id="WP_133330054.1">
    <property type="nucleotide sequence ID" value="NZ_SMYL01000009.1"/>
</dbReference>
<comment type="caution">
    <text evidence="2">The sequence shown here is derived from an EMBL/GenBank/DDBJ whole genome shotgun (WGS) entry which is preliminary data.</text>
</comment>
<dbReference type="AlphaFoldDB" id="A0A4R5VWB4"/>
<accession>A0A4R5VWB4</accession>
<dbReference type="OrthoDB" id="980409at2"/>
<reference evidence="2 3" key="1">
    <citation type="submission" date="2019-03" db="EMBL/GenBank/DDBJ databases">
        <title>Sapientia aquatica gen. nov., sp. nov., isolated from a crater lake.</title>
        <authorList>
            <person name="Felfoldi T."/>
            <person name="Szabo A."/>
            <person name="Toth E."/>
            <person name="Schumann P."/>
            <person name="Keki Z."/>
            <person name="Marialigeti K."/>
            <person name="Mathe I."/>
        </authorList>
    </citation>
    <scope>NUCLEOTIDE SEQUENCE [LARGE SCALE GENOMIC DNA]</scope>
    <source>
        <strain evidence="2 3">SA-152</strain>
    </source>
</reference>